<dbReference type="GO" id="GO:0000381">
    <property type="term" value="P:regulation of alternative mRNA splicing, via spliceosome"/>
    <property type="evidence" value="ECO:0000318"/>
    <property type="project" value="GO_Central"/>
</dbReference>
<reference evidence="4" key="3">
    <citation type="submission" date="2018-07" db="EMBL/GenBank/DDBJ databases">
        <title>WGS assembly of Glycine max.</title>
        <authorList>
            <person name="Schmutz J."/>
            <person name="Cannon S."/>
            <person name="Schlueter J."/>
            <person name="Ma J."/>
            <person name="Mitros T."/>
            <person name="Nelson W."/>
            <person name="Hyten D."/>
            <person name="Song Q."/>
            <person name="Thelen J."/>
            <person name="Cheng J."/>
            <person name="Xu D."/>
            <person name="Hellsten U."/>
            <person name="May G."/>
            <person name="Yu Y."/>
            <person name="Sakurai T."/>
            <person name="Umezawa T."/>
            <person name="Bhattacharyya M."/>
            <person name="Sandhu D."/>
            <person name="Valliyodan B."/>
            <person name="Lindquist E."/>
            <person name="Peto M."/>
            <person name="Grant D."/>
            <person name="Shu S."/>
            <person name="Goodstein D."/>
            <person name="Barry K."/>
            <person name="Futrell-Griggs M."/>
            <person name="Abernathy B."/>
            <person name="Du J."/>
            <person name="Tian Z."/>
            <person name="Zhu L."/>
            <person name="Gill N."/>
            <person name="Joshi T."/>
            <person name="Libault M."/>
            <person name="Sethuraman A."/>
            <person name="Zhang X."/>
            <person name="Shinozaki K."/>
            <person name="Nguyen H."/>
            <person name="Wing R."/>
            <person name="Cregan P."/>
            <person name="Specht J."/>
            <person name="Grimwood J."/>
            <person name="Rokhsar D."/>
            <person name="Stacey G."/>
            <person name="Shoemaker R."/>
            <person name="Jackson S."/>
        </authorList>
    </citation>
    <scope>NUCLEOTIDE SEQUENCE</scope>
    <source>
        <tissue evidence="4">Callus</tissue>
    </source>
</reference>
<dbReference type="EMBL" id="CM000838">
    <property type="protein sequence ID" value="KRH58246.1"/>
    <property type="molecule type" value="Genomic_DNA"/>
</dbReference>
<dbReference type="OrthoDB" id="1436792at2759"/>
<dbReference type="SUPFAM" id="SSF54928">
    <property type="entry name" value="RNA-binding domain, RBD"/>
    <property type="match status" value="1"/>
</dbReference>
<dbReference type="InterPro" id="IPR035979">
    <property type="entry name" value="RBD_domain_sf"/>
</dbReference>
<dbReference type="PROSITE" id="PS50102">
    <property type="entry name" value="RRM"/>
    <property type="match status" value="1"/>
</dbReference>
<name>K7KPN6_SOYBN</name>
<dbReference type="Gene3D" id="3.30.70.330">
    <property type="match status" value="1"/>
</dbReference>
<protein>
    <recommendedName>
        <fullName evidence="3">RRM domain-containing protein</fullName>
    </recommendedName>
</protein>
<evidence type="ECO:0000256" key="1">
    <source>
        <dbReference type="PROSITE-ProRule" id="PRU00176"/>
    </source>
</evidence>
<dbReference type="InterPro" id="IPR000504">
    <property type="entry name" value="RRM_dom"/>
</dbReference>
<keyword evidence="6" id="KW-1185">Reference proteome</keyword>
<proteinExistence type="predicted"/>
<gene>
    <name evidence="4" type="ORF">GLYMA_05G115300</name>
</gene>
<evidence type="ECO:0000313" key="5">
    <source>
        <dbReference type="EnsemblPlants" id="KRH58246"/>
    </source>
</evidence>
<evidence type="ECO:0000313" key="4">
    <source>
        <dbReference type="EMBL" id="KRH58246.1"/>
    </source>
</evidence>
<feature type="compositionally biased region" description="Acidic residues" evidence="2">
    <location>
        <begin position="386"/>
        <end position="406"/>
    </location>
</feature>
<evidence type="ECO:0000256" key="2">
    <source>
        <dbReference type="SAM" id="MobiDB-lite"/>
    </source>
</evidence>
<dbReference type="InterPro" id="IPR012677">
    <property type="entry name" value="Nucleotide-bd_a/b_plait_sf"/>
</dbReference>
<dbReference type="PANTHER" id="PTHR34427:SF5">
    <property type="entry name" value="DUF4283 DOMAIN-CONTAINING PROTEIN"/>
    <property type="match status" value="1"/>
</dbReference>
<keyword evidence="1" id="KW-0694">RNA-binding</keyword>
<dbReference type="SMART" id="SM00360">
    <property type="entry name" value="RRM"/>
    <property type="match status" value="1"/>
</dbReference>
<sequence length="425" mass="49066">MHFNNCGWDNAGDDEGVWTKVISKKIAKGLKKTLKADHQTQHIVARGKPTRYHINWRDKDDITSYYFTHFPDKADEELLWKHFKKWGDVREVYIAKRRNREGQRYGFVRFKGVSDTKGLEVKLDNIFINEHKLFVNLPRFMRTARIEGMQQNTAIGRNLINTSPKLCDAPTDPYRRSYVEVMTMGKLSGDNRSNETVVPSIMLTPYAGRGLWCKDAWVGKLKEIMAVETLEDRIAWELGYNVRTRFLGDDMILLSGVTDEKAQLIIQTEKDSGNSLFYSLEKWRPGCRPNNRVVWIQVWGFPLEVWEVEHFKKAISFIGDVIELDDDTEDRRRLDRARILVRTPLPPSIRREVAVRVGEFKYRVWFVEETGAHGGTKQKGLAPSDDWSEEIPSDDGGDIGDADDDKDTNLSFSPELSNKSGFRNN</sequence>
<dbReference type="InParanoid" id="K7KPN6"/>
<feature type="compositionally biased region" description="Polar residues" evidence="2">
    <location>
        <begin position="409"/>
        <end position="425"/>
    </location>
</feature>
<dbReference type="AlphaFoldDB" id="K7KPN6"/>
<organism evidence="4">
    <name type="scientific">Glycine max</name>
    <name type="common">Soybean</name>
    <name type="synonym">Glycine hispida</name>
    <dbReference type="NCBI Taxonomy" id="3847"/>
    <lineage>
        <taxon>Eukaryota</taxon>
        <taxon>Viridiplantae</taxon>
        <taxon>Streptophyta</taxon>
        <taxon>Embryophyta</taxon>
        <taxon>Tracheophyta</taxon>
        <taxon>Spermatophyta</taxon>
        <taxon>Magnoliopsida</taxon>
        <taxon>eudicotyledons</taxon>
        <taxon>Gunneridae</taxon>
        <taxon>Pentapetalae</taxon>
        <taxon>rosids</taxon>
        <taxon>fabids</taxon>
        <taxon>Fabales</taxon>
        <taxon>Fabaceae</taxon>
        <taxon>Papilionoideae</taxon>
        <taxon>50 kb inversion clade</taxon>
        <taxon>NPAAA clade</taxon>
        <taxon>indigoferoid/millettioid clade</taxon>
        <taxon>Phaseoleae</taxon>
        <taxon>Glycine</taxon>
        <taxon>Glycine subgen. Soja</taxon>
    </lineage>
</organism>
<dbReference type="Gramene" id="KRH58246">
    <property type="protein sequence ID" value="KRH58246"/>
    <property type="gene ID" value="GLYMA_05G115300"/>
</dbReference>
<dbReference type="SMR" id="K7KPN6"/>
<dbReference type="PaxDb" id="3847-GLYMA05G24191.1"/>
<accession>K7KPN6</accession>
<dbReference type="HOGENOM" id="CLU_030775_1_0_1"/>
<feature type="domain" description="RRM" evidence="3">
    <location>
        <begin position="63"/>
        <end position="140"/>
    </location>
</feature>
<dbReference type="PANTHER" id="PTHR34427">
    <property type="entry name" value="DUF4283 DOMAIN PROTEIN"/>
    <property type="match status" value="1"/>
</dbReference>
<evidence type="ECO:0000259" key="3">
    <source>
        <dbReference type="PROSITE" id="PS50102"/>
    </source>
</evidence>
<dbReference type="EnsemblPlants" id="KRH58246">
    <property type="protein sequence ID" value="KRH58246"/>
    <property type="gene ID" value="GLYMA_05G115300"/>
</dbReference>
<reference evidence="5" key="2">
    <citation type="submission" date="2018-02" db="UniProtKB">
        <authorList>
            <consortium name="EnsemblPlants"/>
        </authorList>
    </citation>
    <scope>IDENTIFICATION</scope>
    <source>
        <strain evidence="5">Williams 82</strain>
    </source>
</reference>
<dbReference type="FunFam" id="3.30.70.330:FF:001414">
    <property type="entry name" value="Uncharacterized protein"/>
    <property type="match status" value="1"/>
</dbReference>
<reference evidence="4 5" key="1">
    <citation type="journal article" date="2010" name="Nature">
        <title>Genome sequence of the palaeopolyploid soybean.</title>
        <authorList>
            <person name="Schmutz J."/>
            <person name="Cannon S.B."/>
            <person name="Schlueter J."/>
            <person name="Ma J."/>
            <person name="Mitros T."/>
            <person name="Nelson W."/>
            <person name="Hyten D.L."/>
            <person name="Song Q."/>
            <person name="Thelen J.J."/>
            <person name="Cheng J."/>
            <person name="Xu D."/>
            <person name="Hellsten U."/>
            <person name="May G.D."/>
            <person name="Yu Y."/>
            <person name="Sakurai T."/>
            <person name="Umezawa T."/>
            <person name="Bhattacharyya M.K."/>
            <person name="Sandhu D."/>
            <person name="Valliyodan B."/>
            <person name="Lindquist E."/>
            <person name="Peto M."/>
            <person name="Grant D."/>
            <person name="Shu S."/>
            <person name="Goodstein D."/>
            <person name="Barry K."/>
            <person name="Futrell-Griggs M."/>
            <person name="Abernathy B."/>
            <person name="Du J."/>
            <person name="Tian Z."/>
            <person name="Zhu L."/>
            <person name="Gill N."/>
            <person name="Joshi T."/>
            <person name="Libault M."/>
            <person name="Sethuraman A."/>
            <person name="Zhang X.-C."/>
            <person name="Shinozaki K."/>
            <person name="Nguyen H.T."/>
            <person name="Wing R.A."/>
            <person name="Cregan P."/>
            <person name="Specht J."/>
            <person name="Grimwood J."/>
            <person name="Rokhsar D."/>
            <person name="Stacey G."/>
            <person name="Shoemaker R.C."/>
            <person name="Jackson S.A."/>
        </authorList>
    </citation>
    <scope>NUCLEOTIDE SEQUENCE [LARGE SCALE GENOMIC DNA]</scope>
    <source>
        <strain evidence="5">cv. Williams 82</strain>
        <tissue evidence="4">Callus</tissue>
    </source>
</reference>
<feature type="region of interest" description="Disordered" evidence="2">
    <location>
        <begin position="373"/>
        <end position="425"/>
    </location>
</feature>
<dbReference type="CDD" id="cd00590">
    <property type="entry name" value="RRM_SF"/>
    <property type="match status" value="1"/>
</dbReference>
<dbReference type="Pfam" id="PF00076">
    <property type="entry name" value="RRM_1"/>
    <property type="match status" value="1"/>
</dbReference>
<dbReference type="GO" id="GO:0003729">
    <property type="term" value="F:mRNA binding"/>
    <property type="evidence" value="ECO:0000318"/>
    <property type="project" value="GO_Central"/>
</dbReference>
<evidence type="ECO:0000313" key="6">
    <source>
        <dbReference type="Proteomes" id="UP000008827"/>
    </source>
</evidence>
<dbReference type="Proteomes" id="UP000008827">
    <property type="component" value="Chromosome 5"/>
</dbReference>
<dbReference type="GO" id="GO:0016607">
    <property type="term" value="C:nuclear speck"/>
    <property type="evidence" value="ECO:0000318"/>
    <property type="project" value="GO_Central"/>
</dbReference>